<evidence type="ECO:0000256" key="1">
    <source>
        <dbReference type="ARBA" id="ARBA00010641"/>
    </source>
</evidence>
<sequence>MVAITASGRAAPVSTGHPHGDDGEDGFTELFRAGDERALRMAYERFGPAVFHLALRGVGGVADAEDVTQATFVAAWLGREGFDATRGSLLGWLLGIARRKVVDQIRASARDDRIADSVRRMAAPARDGAADAPPDRIVDRLVLADEMARLPGEQRRVLELAFYDDLTHPQIAALTGLPLGTVKSHLRRGMARLRSRWEVDGATSGARAAGTPGAR</sequence>
<accession>A0ABP8D5X0</accession>
<comment type="caution">
    <text evidence="8">The sequence shown here is derived from an EMBL/GenBank/DDBJ whole genome shotgun (WGS) entry which is preliminary data.</text>
</comment>
<dbReference type="Proteomes" id="UP001500620">
    <property type="component" value="Unassembled WGS sequence"/>
</dbReference>
<dbReference type="PANTHER" id="PTHR43133">
    <property type="entry name" value="RNA POLYMERASE ECF-TYPE SIGMA FACTO"/>
    <property type="match status" value="1"/>
</dbReference>
<evidence type="ECO:0000259" key="6">
    <source>
        <dbReference type="Pfam" id="PF04542"/>
    </source>
</evidence>
<dbReference type="InterPro" id="IPR013324">
    <property type="entry name" value="RNA_pol_sigma_r3/r4-like"/>
</dbReference>
<dbReference type="InterPro" id="IPR039425">
    <property type="entry name" value="RNA_pol_sigma-70-like"/>
</dbReference>
<evidence type="ECO:0000256" key="2">
    <source>
        <dbReference type="ARBA" id="ARBA00023015"/>
    </source>
</evidence>
<dbReference type="CDD" id="cd06171">
    <property type="entry name" value="Sigma70_r4"/>
    <property type="match status" value="1"/>
</dbReference>
<evidence type="ECO:0000313" key="8">
    <source>
        <dbReference type="EMBL" id="GAA4248108.1"/>
    </source>
</evidence>
<dbReference type="InterPro" id="IPR013249">
    <property type="entry name" value="RNA_pol_sigma70_r4_t2"/>
</dbReference>
<evidence type="ECO:0000256" key="4">
    <source>
        <dbReference type="ARBA" id="ARBA00023163"/>
    </source>
</evidence>
<feature type="domain" description="RNA polymerase sigma-70 region 2" evidence="6">
    <location>
        <begin position="43"/>
        <end position="110"/>
    </location>
</feature>
<evidence type="ECO:0000259" key="7">
    <source>
        <dbReference type="Pfam" id="PF08281"/>
    </source>
</evidence>
<comment type="similarity">
    <text evidence="1">Belongs to the sigma-70 factor family. ECF subfamily.</text>
</comment>
<dbReference type="InterPro" id="IPR014284">
    <property type="entry name" value="RNA_pol_sigma-70_dom"/>
</dbReference>
<organism evidence="8 9">
    <name type="scientific">Dactylosporangium darangshiense</name>
    <dbReference type="NCBI Taxonomy" id="579108"/>
    <lineage>
        <taxon>Bacteria</taxon>
        <taxon>Bacillati</taxon>
        <taxon>Actinomycetota</taxon>
        <taxon>Actinomycetes</taxon>
        <taxon>Micromonosporales</taxon>
        <taxon>Micromonosporaceae</taxon>
        <taxon>Dactylosporangium</taxon>
    </lineage>
</organism>
<proteinExistence type="inferred from homology"/>
<dbReference type="Pfam" id="PF04542">
    <property type="entry name" value="Sigma70_r2"/>
    <property type="match status" value="1"/>
</dbReference>
<dbReference type="Gene3D" id="1.10.1740.10">
    <property type="match status" value="1"/>
</dbReference>
<evidence type="ECO:0000256" key="5">
    <source>
        <dbReference type="SAM" id="MobiDB-lite"/>
    </source>
</evidence>
<dbReference type="InterPro" id="IPR007627">
    <property type="entry name" value="RNA_pol_sigma70_r2"/>
</dbReference>
<dbReference type="NCBIfam" id="TIGR02937">
    <property type="entry name" value="sigma70-ECF"/>
    <property type="match status" value="1"/>
</dbReference>
<gene>
    <name evidence="8" type="ORF">GCM10022255_026760</name>
</gene>
<dbReference type="InterPro" id="IPR013325">
    <property type="entry name" value="RNA_pol_sigma_r2"/>
</dbReference>
<dbReference type="SUPFAM" id="SSF88946">
    <property type="entry name" value="Sigma2 domain of RNA polymerase sigma factors"/>
    <property type="match status" value="1"/>
</dbReference>
<evidence type="ECO:0000256" key="3">
    <source>
        <dbReference type="ARBA" id="ARBA00023082"/>
    </source>
</evidence>
<dbReference type="InterPro" id="IPR036388">
    <property type="entry name" value="WH-like_DNA-bd_sf"/>
</dbReference>
<reference evidence="9" key="1">
    <citation type="journal article" date="2019" name="Int. J. Syst. Evol. Microbiol.">
        <title>The Global Catalogue of Microorganisms (GCM) 10K type strain sequencing project: providing services to taxonomists for standard genome sequencing and annotation.</title>
        <authorList>
            <consortium name="The Broad Institute Genomics Platform"/>
            <consortium name="The Broad Institute Genome Sequencing Center for Infectious Disease"/>
            <person name="Wu L."/>
            <person name="Ma J."/>
        </authorList>
    </citation>
    <scope>NUCLEOTIDE SEQUENCE [LARGE SCALE GENOMIC DNA]</scope>
    <source>
        <strain evidence="9">JCM 17441</strain>
    </source>
</reference>
<name>A0ABP8D5X0_9ACTN</name>
<keyword evidence="3" id="KW-0731">Sigma factor</keyword>
<dbReference type="Gene3D" id="1.10.10.10">
    <property type="entry name" value="Winged helix-like DNA-binding domain superfamily/Winged helix DNA-binding domain"/>
    <property type="match status" value="1"/>
</dbReference>
<feature type="domain" description="RNA polymerase sigma factor 70 region 4 type 2" evidence="7">
    <location>
        <begin position="143"/>
        <end position="193"/>
    </location>
</feature>
<feature type="region of interest" description="Disordered" evidence="5">
    <location>
        <begin position="1"/>
        <end position="27"/>
    </location>
</feature>
<keyword evidence="9" id="KW-1185">Reference proteome</keyword>
<keyword evidence="4" id="KW-0804">Transcription</keyword>
<protein>
    <recommendedName>
        <fullName evidence="10">RNA polymerase sigma factor</fullName>
    </recommendedName>
</protein>
<evidence type="ECO:0000313" key="9">
    <source>
        <dbReference type="Proteomes" id="UP001500620"/>
    </source>
</evidence>
<dbReference type="Pfam" id="PF08281">
    <property type="entry name" value="Sigma70_r4_2"/>
    <property type="match status" value="1"/>
</dbReference>
<dbReference type="PANTHER" id="PTHR43133:SF62">
    <property type="entry name" value="RNA POLYMERASE SIGMA FACTOR SIGZ"/>
    <property type="match status" value="1"/>
</dbReference>
<dbReference type="SUPFAM" id="SSF88659">
    <property type="entry name" value="Sigma3 and sigma4 domains of RNA polymerase sigma factors"/>
    <property type="match status" value="1"/>
</dbReference>
<evidence type="ECO:0008006" key="10">
    <source>
        <dbReference type="Google" id="ProtNLM"/>
    </source>
</evidence>
<keyword evidence="2" id="KW-0805">Transcription regulation</keyword>
<dbReference type="EMBL" id="BAABAT010000005">
    <property type="protein sequence ID" value="GAA4248108.1"/>
    <property type="molecule type" value="Genomic_DNA"/>
</dbReference>